<evidence type="ECO:0000259" key="4">
    <source>
        <dbReference type="Pfam" id="PF06722"/>
    </source>
</evidence>
<dbReference type="InterPro" id="IPR002213">
    <property type="entry name" value="UDP_glucos_trans"/>
</dbReference>
<feature type="domain" description="Erythromycin biosynthesis protein CIII-like C-terminal" evidence="4">
    <location>
        <begin position="283"/>
        <end position="355"/>
    </location>
</feature>
<comment type="caution">
    <text evidence="6">The sequence shown here is derived from an EMBL/GenBank/DDBJ whole genome shotgun (WGS) entry which is preliminary data.</text>
</comment>
<proteinExistence type="inferred from homology"/>
<dbReference type="RefSeq" id="WP_191307054.1">
    <property type="nucleotide sequence ID" value="NZ_BNAW01000003.1"/>
</dbReference>
<dbReference type="SUPFAM" id="SSF53756">
    <property type="entry name" value="UDP-Glycosyltransferase/glycogen phosphorylase"/>
    <property type="match status" value="1"/>
</dbReference>
<dbReference type="EMBL" id="BNAW01000003">
    <property type="protein sequence ID" value="GHF99005.1"/>
    <property type="molecule type" value="Genomic_DNA"/>
</dbReference>
<dbReference type="Proteomes" id="UP000649955">
    <property type="component" value="Unassembled WGS sequence"/>
</dbReference>
<sequence>MRVMITCFPAPAHFWPLVPYAWALQSAGHDVRVVAPSGFPSPTGIISTDFAQRVTESGIVAVPCGPPTPLAVHDCDDPDFADVLPNPEETERYVRALSVHERVERDMWDVFYHYAILAIRNYQPPRPREDIDEIVAFAKDWRPDLVLWEPWFPCGAVAAKASGAAHVRTLISPDYTAWAHERFVSKGLPSMLAEAMQPLAEHHGVTVDDELLMGQATLDPIPAGMRLPTRTPTVPVRYLPYSGGSVSQHWLRAEPTRPRVAISLGVSARAVDKGDSTGRIPALLEAVDGLDVEVIATLNKDQLSDQVETLPDNVRAMDYVPLSQLLPTCSALVNHGSFGTVIAGIAHAVPQIVCDTDEPTRFFGRATPDGVEWDRTSPKQGYSTLTANYLADRGAGSRLDHQKQSISEIRSMLRRVVEDPKVRDAALRLREEEWASTPTPAQLVPWLEKLAQER</sequence>
<accession>A0ABQ3K5S1</accession>
<dbReference type="PANTHER" id="PTHR48050">
    <property type="entry name" value="STEROL 3-BETA-GLUCOSYLTRANSFERASE"/>
    <property type="match status" value="1"/>
</dbReference>
<dbReference type="InterPro" id="IPR050426">
    <property type="entry name" value="Glycosyltransferase_28"/>
</dbReference>
<keyword evidence="3 6" id="KW-0808">Transferase</keyword>
<feature type="domain" description="Erythromycin biosynthesis protein CIII-like N-terminal" evidence="5">
    <location>
        <begin position="22"/>
        <end position="265"/>
    </location>
</feature>
<dbReference type="InterPro" id="IPR048284">
    <property type="entry name" value="EryCIII-like_N"/>
</dbReference>
<comment type="similarity">
    <text evidence="1">Belongs to the glycosyltransferase 28 family.</text>
</comment>
<dbReference type="PANTHER" id="PTHR48050:SF13">
    <property type="entry name" value="STEROL 3-BETA-GLUCOSYLTRANSFERASE UGT80A2"/>
    <property type="match status" value="1"/>
</dbReference>
<organism evidence="6 7">
    <name type="scientific">Amycolatopsis bullii</name>
    <dbReference type="NCBI Taxonomy" id="941987"/>
    <lineage>
        <taxon>Bacteria</taxon>
        <taxon>Bacillati</taxon>
        <taxon>Actinomycetota</taxon>
        <taxon>Actinomycetes</taxon>
        <taxon>Pseudonocardiales</taxon>
        <taxon>Pseudonocardiaceae</taxon>
        <taxon>Amycolatopsis</taxon>
    </lineage>
</organism>
<gene>
    <name evidence="6" type="ORF">GCM10017567_12310</name>
</gene>
<evidence type="ECO:0000259" key="5">
    <source>
        <dbReference type="Pfam" id="PF21036"/>
    </source>
</evidence>
<dbReference type="CDD" id="cd03784">
    <property type="entry name" value="GT1_Gtf-like"/>
    <property type="match status" value="1"/>
</dbReference>
<dbReference type="InterPro" id="IPR010610">
    <property type="entry name" value="EryCIII-like_C"/>
</dbReference>
<evidence type="ECO:0000313" key="7">
    <source>
        <dbReference type="Proteomes" id="UP000649955"/>
    </source>
</evidence>
<keyword evidence="2" id="KW-0328">Glycosyltransferase</keyword>
<dbReference type="Pfam" id="PF21036">
    <property type="entry name" value="EryCIII-like_N"/>
    <property type="match status" value="1"/>
</dbReference>
<evidence type="ECO:0000256" key="3">
    <source>
        <dbReference type="ARBA" id="ARBA00022679"/>
    </source>
</evidence>
<name>A0ABQ3K5S1_9PSEU</name>
<protein>
    <submittedName>
        <fullName evidence="6">Glycosyl transferase</fullName>
    </submittedName>
</protein>
<dbReference type="Pfam" id="PF06722">
    <property type="entry name" value="EryCIII-like_C"/>
    <property type="match status" value="1"/>
</dbReference>
<evidence type="ECO:0000256" key="1">
    <source>
        <dbReference type="ARBA" id="ARBA00006962"/>
    </source>
</evidence>
<evidence type="ECO:0000256" key="2">
    <source>
        <dbReference type="ARBA" id="ARBA00022676"/>
    </source>
</evidence>
<reference evidence="7" key="1">
    <citation type="journal article" date="2019" name="Int. J. Syst. Evol. Microbiol.">
        <title>The Global Catalogue of Microorganisms (GCM) 10K type strain sequencing project: providing services to taxonomists for standard genome sequencing and annotation.</title>
        <authorList>
            <consortium name="The Broad Institute Genomics Platform"/>
            <consortium name="The Broad Institute Genome Sequencing Center for Infectious Disease"/>
            <person name="Wu L."/>
            <person name="Ma J."/>
        </authorList>
    </citation>
    <scope>NUCLEOTIDE SEQUENCE [LARGE SCALE GENOMIC DNA]</scope>
    <source>
        <strain evidence="7">CGMCC 4.7680</strain>
    </source>
</reference>
<evidence type="ECO:0000313" key="6">
    <source>
        <dbReference type="EMBL" id="GHF99005.1"/>
    </source>
</evidence>
<dbReference type="Gene3D" id="3.40.50.2000">
    <property type="entry name" value="Glycogen Phosphorylase B"/>
    <property type="match status" value="2"/>
</dbReference>
<dbReference type="GO" id="GO:0016740">
    <property type="term" value="F:transferase activity"/>
    <property type="evidence" value="ECO:0007669"/>
    <property type="project" value="UniProtKB-KW"/>
</dbReference>
<keyword evidence="7" id="KW-1185">Reference proteome</keyword>